<dbReference type="EMBL" id="BJWL01000024">
    <property type="protein sequence ID" value="GFZ15503.1"/>
    <property type="molecule type" value="Genomic_DNA"/>
</dbReference>
<evidence type="ECO:0000256" key="2">
    <source>
        <dbReference type="SAM" id="Phobius"/>
    </source>
</evidence>
<dbReference type="Proteomes" id="UP000585474">
    <property type="component" value="Unassembled WGS sequence"/>
</dbReference>
<evidence type="ECO:0000313" key="4">
    <source>
        <dbReference type="Proteomes" id="UP000585474"/>
    </source>
</evidence>
<feature type="compositionally biased region" description="Polar residues" evidence="1">
    <location>
        <begin position="63"/>
        <end position="79"/>
    </location>
</feature>
<feature type="region of interest" description="Disordered" evidence="1">
    <location>
        <begin position="63"/>
        <end position="82"/>
    </location>
</feature>
<gene>
    <name evidence="3" type="ORF">Acr_24g0016930</name>
</gene>
<reference evidence="3 4" key="1">
    <citation type="submission" date="2019-07" db="EMBL/GenBank/DDBJ databases">
        <title>De Novo Assembly of kiwifruit Actinidia rufa.</title>
        <authorList>
            <person name="Sugita-Konishi S."/>
            <person name="Sato K."/>
            <person name="Mori E."/>
            <person name="Abe Y."/>
            <person name="Kisaki G."/>
            <person name="Hamano K."/>
            <person name="Suezawa K."/>
            <person name="Otani M."/>
            <person name="Fukuda T."/>
            <person name="Manabe T."/>
            <person name="Gomi K."/>
            <person name="Tabuchi M."/>
            <person name="Akimitsu K."/>
            <person name="Kataoka I."/>
        </authorList>
    </citation>
    <scope>NUCLEOTIDE SEQUENCE [LARGE SCALE GENOMIC DNA]</scope>
    <source>
        <strain evidence="4">cv. Fuchu</strain>
    </source>
</reference>
<keyword evidence="4" id="KW-1185">Reference proteome</keyword>
<keyword evidence="2" id="KW-0812">Transmembrane</keyword>
<feature type="transmembrane region" description="Helical" evidence="2">
    <location>
        <begin position="27"/>
        <end position="46"/>
    </location>
</feature>
<keyword evidence="2" id="KW-0472">Membrane</keyword>
<evidence type="ECO:0000256" key="1">
    <source>
        <dbReference type="SAM" id="MobiDB-lite"/>
    </source>
</evidence>
<organism evidence="3 4">
    <name type="scientific">Actinidia rufa</name>
    <dbReference type="NCBI Taxonomy" id="165716"/>
    <lineage>
        <taxon>Eukaryota</taxon>
        <taxon>Viridiplantae</taxon>
        <taxon>Streptophyta</taxon>
        <taxon>Embryophyta</taxon>
        <taxon>Tracheophyta</taxon>
        <taxon>Spermatophyta</taxon>
        <taxon>Magnoliopsida</taxon>
        <taxon>eudicotyledons</taxon>
        <taxon>Gunneridae</taxon>
        <taxon>Pentapetalae</taxon>
        <taxon>asterids</taxon>
        <taxon>Ericales</taxon>
        <taxon>Actinidiaceae</taxon>
        <taxon>Actinidia</taxon>
    </lineage>
</organism>
<comment type="caution">
    <text evidence="3">The sequence shown here is derived from an EMBL/GenBank/DDBJ whole genome shotgun (WGS) entry which is preliminary data.</text>
</comment>
<proteinExistence type="predicted"/>
<name>A0A7J0GXG3_9ERIC</name>
<keyword evidence="2" id="KW-1133">Transmembrane helix</keyword>
<accession>A0A7J0GXG3</accession>
<sequence>MSFRITPSNPPLPWLNLDTSGPEKHKMPAVCMLVPAGLAGLIIIAMGGKGLGHMFLEEHSVNGSEPKVSSCQDTGGSSCRDSDQLQGLFAVYSGEP</sequence>
<protein>
    <submittedName>
        <fullName evidence="3">Uncharacterized protein</fullName>
    </submittedName>
</protein>
<dbReference type="AlphaFoldDB" id="A0A7J0GXG3"/>
<evidence type="ECO:0000313" key="3">
    <source>
        <dbReference type="EMBL" id="GFZ15503.1"/>
    </source>
</evidence>